<accession>A0ABQ1S6W3</accession>
<keyword evidence="4" id="KW-1185">Reference proteome</keyword>
<evidence type="ECO:0000256" key="2">
    <source>
        <dbReference type="ARBA" id="ARBA00023002"/>
    </source>
</evidence>
<dbReference type="SUPFAM" id="SSF51735">
    <property type="entry name" value="NAD(P)-binding Rossmann-fold domains"/>
    <property type="match status" value="1"/>
</dbReference>
<proteinExistence type="inferred from homology"/>
<dbReference type="Proteomes" id="UP000619041">
    <property type="component" value="Unassembled WGS sequence"/>
</dbReference>
<evidence type="ECO:0000256" key="1">
    <source>
        <dbReference type="ARBA" id="ARBA00006484"/>
    </source>
</evidence>
<gene>
    <name evidence="3" type="ORF">GCM10011515_15010</name>
</gene>
<name>A0ABQ1S6W3_9SPHN</name>
<dbReference type="InterPro" id="IPR036291">
    <property type="entry name" value="NAD(P)-bd_dom_sf"/>
</dbReference>
<dbReference type="Gene3D" id="3.40.50.720">
    <property type="entry name" value="NAD(P)-binding Rossmann-like Domain"/>
    <property type="match status" value="1"/>
</dbReference>
<dbReference type="InterPro" id="IPR002347">
    <property type="entry name" value="SDR_fam"/>
</dbReference>
<comment type="caution">
    <text evidence="3">The sequence shown here is derived from an EMBL/GenBank/DDBJ whole genome shotgun (WGS) entry which is preliminary data.</text>
</comment>
<dbReference type="RefSeq" id="WP_188644576.1">
    <property type="nucleotide sequence ID" value="NZ_BMKL01000001.1"/>
</dbReference>
<sequence length="257" mass="27565">MASPGNLPAVLVTGGARRIGAQIARAFGEVGWHVVIHYGTSVDEAEALAAELPSAIAIHCDLSDGDAAEDMVERLAAHLPDWRVLINSASVFDYDEVSHLDPDTFRRAIRVNAESPARMAQAFLARATCRGGRRVIQVTDQKLENPNPDFFSYTLSKHAIAAAVPMLAMGAASSQDRVYALAPGAILPSHDQDEAESEVSHRLNLLGRRTDATEIAGACLWLAEGTLASGSTLYVDSGQHLLAQPRDVIYLAREEQG</sequence>
<organism evidence="3 4">
    <name type="scientific">Tsuneonella deserti</name>
    <dbReference type="NCBI Taxonomy" id="2035528"/>
    <lineage>
        <taxon>Bacteria</taxon>
        <taxon>Pseudomonadati</taxon>
        <taxon>Pseudomonadota</taxon>
        <taxon>Alphaproteobacteria</taxon>
        <taxon>Sphingomonadales</taxon>
        <taxon>Erythrobacteraceae</taxon>
        <taxon>Tsuneonella</taxon>
    </lineage>
</organism>
<comment type="similarity">
    <text evidence="1">Belongs to the short-chain dehydrogenases/reductases (SDR) family.</text>
</comment>
<keyword evidence="2" id="KW-0560">Oxidoreductase</keyword>
<dbReference type="EMBL" id="BMKL01000001">
    <property type="protein sequence ID" value="GGD96068.1"/>
    <property type="molecule type" value="Genomic_DNA"/>
</dbReference>
<dbReference type="PANTHER" id="PTHR43639:SF1">
    <property type="entry name" value="SHORT-CHAIN DEHYDROGENASE_REDUCTASE FAMILY PROTEIN"/>
    <property type="match status" value="1"/>
</dbReference>
<reference evidence="4" key="1">
    <citation type="journal article" date="2019" name="Int. J. Syst. Evol. Microbiol.">
        <title>The Global Catalogue of Microorganisms (GCM) 10K type strain sequencing project: providing services to taxonomists for standard genome sequencing and annotation.</title>
        <authorList>
            <consortium name="The Broad Institute Genomics Platform"/>
            <consortium name="The Broad Institute Genome Sequencing Center for Infectious Disease"/>
            <person name="Wu L."/>
            <person name="Ma J."/>
        </authorList>
    </citation>
    <scope>NUCLEOTIDE SEQUENCE [LARGE SCALE GENOMIC DNA]</scope>
    <source>
        <strain evidence="4">CGMCC 1.15959</strain>
    </source>
</reference>
<dbReference type="Pfam" id="PF13561">
    <property type="entry name" value="adh_short_C2"/>
    <property type="match status" value="1"/>
</dbReference>
<protein>
    <submittedName>
        <fullName evidence="3">Short chain dehydrogenase</fullName>
    </submittedName>
</protein>
<evidence type="ECO:0000313" key="4">
    <source>
        <dbReference type="Proteomes" id="UP000619041"/>
    </source>
</evidence>
<dbReference type="PRINTS" id="PR00081">
    <property type="entry name" value="GDHRDH"/>
</dbReference>
<dbReference type="PANTHER" id="PTHR43639">
    <property type="entry name" value="OXIDOREDUCTASE, SHORT-CHAIN DEHYDROGENASE/REDUCTASE FAMILY (AFU_ORTHOLOGUE AFUA_5G02870)"/>
    <property type="match status" value="1"/>
</dbReference>
<evidence type="ECO:0000313" key="3">
    <source>
        <dbReference type="EMBL" id="GGD96068.1"/>
    </source>
</evidence>